<evidence type="ECO:0000256" key="1">
    <source>
        <dbReference type="SAM" id="Phobius"/>
    </source>
</evidence>
<evidence type="ECO:0000313" key="2">
    <source>
        <dbReference type="EMBL" id="SEL68331.1"/>
    </source>
</evidence>
<dbReference type="STRING" id="235985.SAMN05414137_111196"/>
<dbReference type="eggNOG" id="ENOG5031M3Q">
    <property type="taxonomic scope" value="Bacteria"/>
</dbReference>
<keyword evidence="1" id="KW-0812">Transmembrane</keyword>
<dbReference type="AlphaFoldDB" id="A0A1H7S6R3"/>
<organism evidence="2 3">
    <name type="scientific">Streptacidiphilus jiangxiensis</name>
    <dbReference type="NCBI Taxonomy" id="235985"/>
    <lineage>
        <taxon>Bacteria</taxon>
        <taxon>Bacillati</taxon>
        <taxon>Actinomycetota</taxon>
        <taxon>Actinomycetes</taxon>
        <taxon>Kitasatosporales</taxon>
        <taxon>Streptomycetaceae</taxon>
        <taxon>Streptacidiphilus</taxon>
    </lineage>
</organism>
<keyword evidence="1" id="KW-0472">Membrane</keyword>
<keyword evidence="1" id="KW-1133">Transmembrane helix</keyword>
<protein>
    <submittedName>
        <fullName evidence="2">Uncharacterized protein</fullName>
    </submittedName>
</protein>
<evidence type="ECO:0000313" key="3">
    <source>
        <dbReference type="Proteomes" id="UP000183015"/>
    </source>
</evidence>
<keyword evidence="3" id="KW-1185">Reference proteome</keyword>
<dbReference type="EMBL" id="FOAZ01000011">
    <property type="protein sequence ID" value="SEL68331.1"/>
    <property type="molecule type" value="Genomic_DNA"/>
</dbReference>
<dbReference type="Proteomes" id="UP000183015">
    <property type="component" value="Unassembled WGS sequence"/>
</dbReference>
<reference evidence="3" key="1">
    <citation type="submission" date="2016-10" db="EMBL/GenBank/DDBJ databases">
        <authorList>
            <person name="Varghese N."/>
        </authorList>
    </citation>
    <scope>NUCLEOTIDE SEQUENCE [LARGE SCALE GENOMIC DNA]</scope>
    <source>
        <strain evidence="3">DSM 45096 / BCRC 16803 / CGMCC 4.1857 / CIP 109030 / JCM 12277 / KCTC 19219 / NBRC 100920 / 33214</strain>
    </source>
</reference>
<accession>A0A1H7S6R3</accession>
<name>A0A1H7S6R3_STRJI</name>
<feature type="transmembrane region" description="Helical" evidence="1">
    <location>
        <begin position="21"/>
        <end position="42"/>
    </location>
</feature>
<gene>
    <name evidence="2" type="ORF">SAMN05414137_111196</name>
</gene>
<proteinExistence type="predicted"/>
<dbReference type="RefSeq" id="WP_169791840.1">
    <property type="nucleotide sequence ID" value="NZ_BBPN01000007.1"/>
</dbReference>
<sequence length="47" mass="4982">MHTIGTLNQLAAISNGSGPGMFLRVIVIAAIAGVVLMAWLLLRGYRD</sequence>